<feature type="region of interest" description="Disordered" evidence="1">
    <location>
        <begin position="1"/>
        <end position="55"/>
    </location>
</feature>
<gene>
    <name evidence="2" type="ORF">EV421DRAFT_39662</name>
</gene>
<organism evidence="2 3">
    <name type="scientific">Armillaria borealis</name>
    <dbReference type="NCBI Taxonomy" id="47425"/>
    <lineage>
        <taxon>Eukaryota</taxon>
        <taxon>Fungi</taxon>
        <taxon>Dikarya</taxon>
        <taxon>Basidiomycota</taxon>
        <taxon>Agaricomycotina</taxon>
        <taxon>Agaricomycetes</taxon>
        <taxon>Agaricomycetidae</taxon>
        <taxon>Agaricales</taxon>
        <taxon>Marasmiineae</taxon>
        <taxon>Physalacriaceae</taxon>
        <taxon>Armillaria</taxon>
    </lineage>
</organism>
<feature type="compositionally biased region" description="Low complexity" evidence="1">
    <location>
        <begin position="10"/>
        <end position="28"/>
    </location>
</feature>
<evidence type="ECO:0000313" key="3">
    <source>
        <dbReference type="Proteomes" id="UP001175226"/>
    </source>
</evidence>
<evidence type="ECO:0000313" key="2">
    <source>
        <dbReference type="EMBL" id="KAK0456229.1"/>
    </source>
</evidence>
<dbReference type="EMBL" id="JAUEPT010000001">
    <property type="protein sequence ID" value="KAK0456229.1"/>
    <property type="molecule type" value="Genomic_DNA"/>
</dbReference>
<sequence length="100" mass="11007">MTSPTTDVSLTDTEIPTTLDTTPADALAVSLEGAKLQDEDKSTEQDDTSTLQPSQRPLRIYTRARILALSKSPLVAPPTDMPELKDWFGCVVPFFMFVFS</sequence>
<evidence type="ECO:0000256" key="1">
    <source>
        <dbReference type="SAM" id="MobiDB-lite"/>
    </source>
</evidence>
<protein>
    <submittedName>
        <fullName evidence="2">Uncharacterized protein</fullName>
    </submittedName>
</protein>
<dbReference type="Proteomes" id="UP001175226">
    <property type="component" value="Unassembled WGS sequence"/>
</dbReference>
<keyword evidence="3" id="KW-1185">Reference proteome</keyword>
<name>A0AA39N3N9_9AGAR</name>
<comment type="caution">
    <text evidence="2">The sequence shown here is derived from an EMBL/GenBank/DDBJ whole genome shotgun (WGS) entry which is preliminary data.</text>
</comment>
<feature type="compositionally biased region" description="Basic and acidic residues" evidence="1">
    <location>
        <begin position="35"/>
        <end position="44"/>
    </location>
</feature>
<reference evidence="2" key="1">
    <citation type="submission" date="2023-06" db="EMBL/GenBank/DDBJ databases">
        <authorList>
            <consortium name="Lawrence Berkeley National Laboratory"/>
            <person name="Ahrendt S."/>
            <person name="Sahu N."/>
            <person name="Indic B."/>
            <person name="Wong-Bajracharya J."/>
            <person name="Merenyi Z."/>
            <person name="Ke H.-M."/>
            <person name="Monk M."/>
            <person name="Kocsube S."/>
            <person name="Drula E."/>
            <person name="Lipzen A."/>
            <person name="Balint B."/>
            <person name="Henrissat B."/>
            <person name="Andreopoulos B."/>
            <person name="Martin F.M."/>
            <person name="Harder C.B."/>
            <person name="Rigling D."/>
            <person name="Ford K.L."/>
            <person name="Foster G.D."/>
            <person name="Pangilinan J."/>
            <person name="Papanicolaou A."/>
            <person name="Barry K."/>
            <person name="LaButti K."/>
            <person name="Viragh M."/>
            <person name="Koriabine M."/>
            <person name="Yan M."/>
            <person name="Riley R."/>
            <person name="Champramary S."/>
            <person name="Plett K.L."/>
            <person name="Tsai I.J."/>
            <person name="Slot J."/>
            <person name="Sipos G."/>
            <person name="Plett J."/>
            <person name="Nagy L.G."/>
            <person name="Grigoriev I.V."/>
        </authorList>
    </citation>
    <scope>NUCLEOTIDE SEQUENCE</scope>
    <source>
        <strain evidence="2">FPL87.14</strain>
    </source>
</reference>
<accession>A0AA39N3N9</accession>
<proteinExistence type="predicted"/>
<dbReference type="AlphaFoldDB" id="A0AA39N3N9"/>